<feature type="signal peptide" evidence="1">
    <location>
        <begin position="1"/>
        <end position="22"/>
    </location>
</feature>
<reference evidence="2 3" key="1">
    <citation type="submission" date="2013-11" db="EMBL/GenBank/DDBJ databases">
        <title>Genome sequencing of Stegodyphus mimosarum.</title>
        <authorList>
            <person name="Bechsgaard J."/>
        </authorList>
    </citation>
    <scope>NUCLEOTIDE SEQUENCE [LARGE SCALE GENOMIC DNA]</scope>
</reference>
<protein>
    <submittedName>
        <fullName evidence="2">Uncharacterized protein</fullName>
    </submittedName>
</protein>
<dbReference type="AlphaFoldDB" id="A0A087UJ31"/>
<gene>
    <name evidence="2" type="ORF">X975_02621</name>
</gene>
<proteinExistence type="predicted"/>
<organism evidence="2 3">
    <name type="scientific">Stegodyphus mimosarum</name>
    <name type="common">African social velvet spider</name>
    <dbReference type="NCBI Taxonomy" id="407821"/>
    <lineage>
        <taxon>Eukaryota</taxon>
        <taxon>Metazoa</taxon>
        <taxon>Ecdysozoa</taxon>
        <taxon>Arthropoda</taxon>
        <taxon>Chelicerata</taxon>
        <taxon>Arachnida</taxon>
        <taxon>Araneae</taxon>
        <taxon>Araneomorphae</taxon>
        <taxon>Entelegynae</taxon>
        <taxon>Eresoidea</taxon>
        <taxon>Eresidae</taxon>
        <taxon>Stegodyphus</taxon>
    </lineage>
</organism>
<keyword evidence="3" id="KW-1185">Reference proteome</keyword>
<evidence type="ECO:0000256" key="1">
    <source>
        <dbReference type="SAM" id="SignalP"/>
    </source>
</evidence>
<feature type="non-terminal residue" evidence="2">
    <location>
        <position position="49"/>
    </location>
</feature>
<accession>A0A087UJ31</accession>
<feature type="chain" id="PRO_5001830620" evidence="1">
    <location>
        <begin position="23"/>
        <end position="49"/>
    </location>
</feature>
<evidence type="ECO:0000313" key="3">
    <source>
        <dbReference type="Proteomes" id="UP000054359"/>
    </source>
</evidence>
<sequence>MPFIRILQFILVSLIYISYIKCQCSRDKWKNAGIVPEIIDQVPEELQVV</sequence>
<name>A0A087UJ31_STEMI</name>
<dbReference type="EMBL" id="KK120026">
    <property type="protein sequence ID" value="KFM77370.1"/>
    <property type="molecule type" value="Genomic_DNA"/>
</dbReference>
<dbReference type="Proteomes" id="UP000054359">
    <property type="component" value="Unassembled WGS sequence"/>
</dbReference>
<keyword evidence="1" id="KW-0732">Signal</keyword>
<evidence type="ECO:0000313" key="2">
    <source>
        <dbReference type="EMBL" id="KFM77370.1"/>
    </source>
</evidence>